<dbReference type="InterPro" id="IPR020835">
    <property type="entry name" value="Catalase_sf"/>
</dbReference>
<dbReference type="Gene3D" id="1.10.260.40">
    <property type="entry name" value="lambda repressor-like DNA-binding domains"/>
    <property type="match status" value="1"/>
</dbReference>
<reference evidence="3 4" key="1">
    <citation type="submission" date="2024-02" db="EMBL/GenBank/DDBJ databases">
        <title>First draft genome assembly of two strains of Seiridium cardinale.</title>
        <authorList>
            <person name="Emiliani G."/>
            <person name="Scali E."/>
        </authorList>
    </citation>
    <scope>NUCLEOTIDE SEQUENCE [LARGE SCALE GENOMIC DNA]</scope>
    <source>
        <strain evidence="3 4">BM-138-000479</strain>
    </source>
</reference>
<dbReference type="SUPFAM" id="SSF56634">
    <property type="entry name" value="Heme-dependent catalase-like"/>
    <property type="match status" value="1"/>
</dbReference>
<keyword evidence="4" id="KW-1185">Reference proteome</keyword>
<feature type="domain" description="DUF7726" evidence="2">
    <location>
        <begin position="505"/>
        <end position="571"/>
    </location>
</feature>
<feature type="region of interest" description="Disordered" evidence="1">
    <location>
        <begin position="576"/>
        <end position="605"/>
    </location>
</feature>
<evidence type="ECO:0000313" key="3">
    <source>
        <dbReference type="EMBL" id="KAK9771466.1"/>
    </source>
</evidence>
<gene>
    <name evidence="3" type="ORF">SCAR479_11805</name>
</gene>
<dbReference type="Pfam" id="PF24852">
    <property type="entry name" value="DUF7726"/>
    <property type="match status" value="2"/>
</dbReference>
<dbReference type="PANTHER" id="PTHR42339:SF1">
    <property type="entry name" value="HISTONE H1"/>
    <property type="match status" value="1"/>
</dbReference>
<dbReference type="Proteomes" id="UP001465668">
    <property type="component" value="Unassembled WGS sequence"/>
</dbReference>
<feature type="region of interest" description="Disordered" evidence="1">
    <location>
        <begin position="1"/>
        <end position="20"/>
    </location>
</feature>
<feature type="domain" description="DUF7726" evidence="2">
    <location>
        <begin position="623"/>
        <end position="705"/>
    </location>
</feature>
<feature type="region of interest" description="Disordered" evidence="1">
    <location>
        <begin position="436"/>
        <end position="475"/>
    </location>
</feature>
<accession>A0ABR2XCF5</accession>
<dbReference type="PANTHER" id="PTHR42339">
    <property type="entry name" value="HISTONE H1"/>
    <property type="match status" value="1"/>
</dbReference>
<evidence type="ECO:0000259" key="2">
    <source>
        <dbReference type="Pfam" id="PF24852"/>
    </source>
</evidence>
<evidence type="ECO:0000313" key="4">
    <source>
        <dbReference type="Proteomes" id="UP001465668"/>
    </source>
</evidence>
<protein>
    <submittedName>
        <fullName evidence="3">Catalase-like domain-containing protein</fullName>
    </submittedName>
</protein>
<dbReference type="InterPro" id="IPR010982">
    <property type="entry name" value="Lambda_DNA-bd_dom_sf"/>
</dbReference>
<sequence length="753" mass="85487">MNGNSNGTAVNGKANGLSGHHNDLARRNYIRWDTGGIEKVPPGEDESIQAVIKQIDEIQRLQYNKARHCYGGTHARTQGVIVGKFIVPDDLPRHLKQSELFEKGGEYPVVCRYSSEPGDPGLDDRIPQPRGFGMKLFDVQGEMFDAGKDFPTQDIEFNSTPALDLADAKTTKEIIDLRIKYGHDKETLYKHLNERPDTDLQTARDKVHNTHLESTRYYSQTAYRFGDYVIKYCLVPATETQRKLAEETTKPEHGSDIMQRWLQDFHQNHDAEYLFQVQLCENLEDQPVENSGKVWDPERYPWQTVARLVVPKQDSWKPERKMFWEDHMRIDPWHGLVKLQPLGGSNRLRRKLYPASSALRRKMNARKEIHPHKPLGDASNRANQGTAPPQSPGQSGRNEKSDDFEKEFKEFDAYLDLTGISPAAKRKVLQDFRKEVNKSHTAPDEEPQAVASSSNAGDAINKGARPSTGKKRKVELSLQEEIEAYKQNLNGIVDHVPFEPMFAPTCSSLRSKINKLLDSGIMSKAEFARAIEVSPKSLSTFLSNTGTMGGSKSPVRFGAFAWFKQREIMNLKMPNVKKRQEQEQKKAAEIAEPGPSAKKAKTTASSLPDISDIYLDHEETDEVPVYDSCDEVRKKINAHMRTPGLTQAQFCRDIFAQLNAPKCKQIQSKQLADFRGQSGPKTGAKSTVFYAAYVYFEKLRIAQGKPKSMHREDMEEIWWPQGYPRDQDHRTVYVGRADTFAYVNKYGQVGSHR</sequence>
<name>A0ABR2XCF5_9PEZI</name>
<dbReference type="Gene3D" id="2.40.180.10">
    <property type="entry name" value="Catalase core domain"/>
    <property type="match status" value="1"/>
</dbReference>
<comment type="caution">
    <text evidence="3">The sequence shown here is derived from an EMBL/GenBank/DDBJ whole genome shotgun (WGS) entry which is preliminary data.</text>
</comment>
<evidence type="ECO:0000256" key="1">
    <source>
        <dbReference type="SAM" id="MobiDB-lite"/>
    </source>
</evidence>
<dbReference type="InterPro" id="IPR056143">
    <property type="entry name" value="DUF7726"/>
</dbReference>
<feature type="compositionally biased region" description="Basic and acidic residues" evidence="1">
    <location>
        <begin position="578"/>
        <end position="589"/>
    </location>
</feature>
<feature type="region of interest" description="Disordered" evidence="1">
    <location>
        <begin position="366"/>
        <end position="403"/>
    </location>
</feature>
<organism evidence="3 4">
    <name type="scientific">Seiridium cardinale</name>
    <dbReference type="NCBI Taxonomy" id="138064"/>
    <lineage>
        <taxon>Eukaryota</taxon>
        <taxon>Fungi</taxon>
        <taxon>Dikarya</taxon>
        <taxon>Ascomycota</taxon>
        <taxon>Pezizomycotina</taxon>
        <taxon>Sordariomycetes</taxon>
        <taxon>Xylariomycetidae</taxon>
        <taxon>Amphisphaeriales</taxon>
        <taxon>Sporocadaceae</taxon>
        <taxon>Seiridium</taxon>
    </lineage>
</organism>
<dbReference type="EMBL" id="JARVKM010000074">
    <property type="protein sequence ID" value="KAK9771466.1"/>
    <property type="molecule type" value="Genomic_DNA"/>
</dbReference>
<feature type="compositionally biased region" description="Polar residues" evidence="1">
    <location>
        <begin position="380"/>
        <end position="396"/>
    </location>
</feature>
<proteinExistence type="predicted"/>